<dbReference type="InterPro" id="IPR033659">
    <property type="entry name" value="Ferrochelatase_N"/>
</dbReference>
<evidence type="ECO:0000256" key="2">
    <source>
        <dbReference type="ARBA" id="ARBA00007718"/>
    </source>
</evidence>
<dbReference type="InterPro" id="IPR033644">
    <property type="entry name" value="Ferrochelatase_C"/>
</dbReference>
<dbReference type="EC" id="4.99.1.9" evidence="10"/>
<reference evidence="12 13" key="1">
    <citation type="journal article" date="2016" name="Microbiol. Immunol.">
        <title>Complete genome sequence of Streptococcus troglodytae TKU31 isolated from the oral cavity of a chimpanzee (Pan troglodytes).</title>
        <authorList>
            <person name="Okamoto M."/>
            <person name="Naito M."/>
            <person name="Miyanohara M."/>
            <person name="Imai S."/>
            <person name="Nomura Y."/>
            <person name="Saito W."/>
            <person name="Momoi Y."/>
            <person name="Takada K."/>
            <person name="Miyabe-Nishiwaki T."/>
            <person name="Tomonaga M."/>
            <person name="Hanada N."/>
        </authorList>
    </citation>
    <scope>NUCLEOTIDE SEQUENCE [LARGE SCALE GENOMIC DNA]</scope>
    <source>
        <strain evidence="13">TKU 31</strain>
    </source>
</reference>
<evidence type="ECO:0000256" key="3">
    <source>
        <dbReference type="ARBA" id="ARBA00022490"/>
    </source>
</evidence>
<dbReference type="GO" id="GO:0006783">
    <property type="term" value="P:heme biosynthetic process"/>
    <property type="evidence" value="ECO:0007669"/>
    <property type="project" value="UniProtKB-UniRule"/>
</dbReference>
<dbReference type="HAMAP" id="MF_00323">
    <property type="entry name" value="Ferrochelatase"/>
    <property type="match status" value="1"/>
</dbReference>
<keyword evidence="5 10" id="KW-0408">Iron</keyword>
<keyword evidence="7 10" id="KW-0456">Lyase</keyword>
<dbReference type="InterPro" id="IPR019772">
    <property type="entry name" value="Ferrochelatase_AS"/>
</dbReference>
<keyword evidence="4 10" id="KW-0479">Metal-binding</keyword>
<dbReference type="AlphaFoldDB" id="A0A1L7LM95"/>
<protein>
    <recommendedName>
        <fullName evidence="10">Coproporphyrin III ferrochelatase</fullName>
        <ecNumber evidence="10">4.99.1.9</ecNumber>
    </recommendedName>
</protein>
<dbReference type="GO" id="GO:0004325">
    <property type="term" value="F:ferrochelatase activity"/>
    <property type="evidence" value="ECO:0007669"/>
    <property type="project" value="UniProtKB-UniRule"/>
</dbReference>
<evidence type="ECO:0000313" key="12">
    <source>
        <dbReference type="EMBL" id="BAQ25250.1"/>
    </source>
</evidence>
<name>A0A1L7LM95_9STRE</name>
<comment type="catalytic activity">
    <reaction evidence="9">
        <text>Fe-coproporphyrin III + 2 H(+) = coproporphyrin III + Fe(2+)</text>
        <dbReference type="Rhea" id="RHEA:49572"/>
        <dbReference type="ChEBI" id="CHEBI:15378"/>
        <dbReference type="ChEBI" id="CHEBI:29033"/>
        <dbReference type="ChEBI" id="CHEBI:68438"/>
        <dbReference type="ChEBI" id="CHEBI:131725"/>
        <dbReference type="EC" id="4.99.1.9"/>
    </reaction>
    <physiologicalReaction direction="right-to-left" evidence="9">
        <dbReference type="Rhea" id="RHEA:49574"/>
    </physiologicalReaction>
</comment>
<evidence type="ECO:0000256" key="5">
    <source>
        <dbReference type="ARBA" id="ARBA00023004"/>
    </source>
</evidence>
<comment type="similarity">
    <text evidence="2 10 11">Belongs to the ferrochelatase family.</text>
</comment>
<keyword evidence="3 10" id="KW-0963">Cytoplasm</keyword>
<comment type="pathway">
    <text evidence="1 10 11">Porphyrin-containing compound metabolism; protoheme biosynthesis.</text>
</comment>
<keyword evidence="6 10" id="KW-0350">Heme biosynthesis</keyword>
<organism evidence="12 13">
    <name type="scientific">Streptococcus troglodytae</name>
    <dbReference type="NCBI Taxonomy" id="1111760"/>
    <lineage>
        <taxon>Bacteria</taxon>
        <taxon>Bacillati</taxon>
        <taxon>Bacillota</taxon>
        <taxon>Bacilli</taxon>
        <taxon>Lactobacillales</taxon>
        <taxon>Streptococcaceae</taxon>
        <taxon>Streptococcus</taxon>
    </lineage>
</organism>
<dbReference type="Proteomes" id="UP000217758">
    <property type="component" value="Chromosome"/>
</dbReference>
<dbReference type="UniPathway" id="UPA00252"/>
<dbReference type="FunFam" id="3.40.50.1400:FF:000002">
    <property type="entry name" value="Ferrochelatase"/>
    <property type="match status" value="1"/>
</dbReference>
<evidence type="ECO:0000313" key="13">
    <source>
        <dbReference type="Proteomes" id="UP000217758"/>
    </source>
</evidence>
<evidence type="ECO:0000256" key="9">
    <source>
        <dbReference type="ARBA" id="ARBA00024536"/>
    </source>
</evidence>
<comment type="function">
    <text evidence="10 11">Involved in coproporphyrin-dependent heme b biosynthesis. Catalyzes the insertion of ferrous iron into coproporphyrin III to form Fe-coproporphyrin III.</text>
</comment>
<keyword evidence="13" id="KW-1185">Reference proteome</keyword>
<keyword evidence="8 10" id="KW-0627">Porphyrin biosynthesis</keyword>
<gene>
    <name evidence="12" type="primary">hemZ</name>
    <name evidence="10" type="synonym">cpfC</name>
    <name evidence="12" type="ORF">SRT_19890</name>
</gene>
<evidence type="ECO:0000256" key="8">
    <source>
        <dbReference type="ARBA" id="ARBA00023244"/>
    </source>
</evidence>
<dbReference type="EMBL" id="AP014612">
    <property type="protein sequence ID" value="BAQ25250.1"/>
    <property type="molecule type" value="Genomic_DNA"/>
</dbReference>
<accession>A0A1L7LM95</accession>
<dbReference type="PANTHER" id="PTHR11108">
    <property type="entry name" value="FERROCHELATASE"/>
    <property type="match status" value="1"/>
</dbReference>
<dbReference type="Pfam" id="PF00762">
    <property type="entry name" value="Ferrochelatase"/>
    <property type="match status" value="1"/>
</dbReference>
<dbReference type="GO" id="GO:0005737">
    <property type="term" value="C:cytoplasm"/>
    <property type="evidence" value="ECO:0007669"/>
    <property type="project" value="UniProtKB-SubCell"/>
</dbReference>
<dbReference type="PANTHER" id="PTHR11108:SF1">
    <property type="entry name" value="FERROCHELATASE, MITOCHONDRIAL"/>
    <property type="match status" value="1"/>
</dbReference>
<evidence type="ECO:0000256" key="1">
    <source>
        <dbReference type="ARBA" id="ARBA00004744"/>
    </source>
</evidence>
<dbReference type="KEGG" id="strg:SRT_19890"/>
<sequence length="319" mass="36631">MSQQKFGVLLVNLGTPEHPTAPAIRKFLKPFLADSRVIDYPKFLWKPILYSFILPFRPGKVKPLYQHVWTNEGSPLYVNAINQEKALQNHFDQSEHEVLVRAAMAYSKPSISDVVDEFLKEKVAKMIVLPLFPQYSSTTTAAIFDAFAQSLKKKKDIPPFDFIHHYYERPSYIQALAQTIHLQENEHLLFSFHGIPQRYVTEGDYYTEHCQQTAQLIAVAASLSEEQWQVSYQSRFGPEEWTRPYTDETLIQLPKQGKKKIAVICPGFAADCLETLEEIDITNRKHFMAAGGQAYRYIPALNDSLAHIQLLVELISERL</sequence>
<comment type="caution">
    <text evidence="10">Lacks conserved residue(s) required for the propagation of feature annotation.</text>
</comment>
<dbReference type="SUPFAM" id="SSF53800">
    <property type="entry name" value="Chelatase"/>
    <property type="match status" value="1"/>
</dbReference>
<dbReference type="RefSeq" id="WP_128833923.1">
    <property type="nucleotide sequence ID" value="NZ_AP014612.1"/>
</dbReference>
<feature type="binding site" evidence="10">
    <location>
        <position position="274"/>
    </location>
    <ligand>
        <name>Fe(2+)</name>
        <dbReference type="ChEBI" id="CHEBI:29033"/>
    </ligand>
</feature>
<dbReference type="NCBIfam" id="TIGR00109">
    <property type="entry name" value="hemH"/>
    <property type="match status" value="1"/>
</dbReference>
<comment type="subcellular location">
    <subcellularLocation>
        <location evidence="10 11">Cytoplasm</location>
    </subcellularLocation>
</comment>
<evidence type="ECO:0000256" key="10">
    <source>
        <dbReference type="HAMAP-Rule" id="MF_00323"/>
    </source>
</evidence>
<evidence type="ECO:0000256" key="6">
    <source>
        <dbReference type="ARBA" id="ARBA00023133"/>
    </source>
</evidence>
<dbReference type="InterPro" id="IPR001015">
    <property type="entry name" value="Ferrochelatase"/>
</dbReference>
<evidence type="ECO:0000256" key="7">
    <source>
        <dbReference type="ARBA" id="ARBA00023239"/>
    </source>
</evidence>
<evidence type="ECO:0000256" key="11">
    <source>
        <dbReference type="RuleBase" id="RU000607"/>
    </source>
</evidence>
<dbReference type="Gene3D" id="3.40.50.1400">
    <property type="match status" value="2"/>
</dbReference>
<dbReference type="CDD" id="cd00419">
    <property type="entry name" value="Ferrochelatase_C"/>
    <property type="match status" value="1"/>
</dbReference>
<proteinExistence type="inferred from homology"/>
<feature type="binding site" evidence="10">
    <location>
        <position position="193"/>
    </location>
    <ligand>
        <name>Fe(2+)</name>
        <dbReference type="ChEBI" id="CHEBI:29033"/>
    </ligand>
</feature>
<dbReference type="PROSITE" id="PS00534">
    <property type="entry name" value="FERROCHELATASE"/>
    <property type="match status" value="1"/>
</dbReference>
<evidence type="ECO:0000256" key="4">
    <source>
        <dbReference type="ARBA" id="ARBA00022723"/>
    </source>
</evidence>
<dbReference type="CDD" id="cd03411">
    <property type="entry name" value="Ferrochelatase_N"/>
    <property type="match status" value="1"/>
</dbReference>
<dbReference type="GO" id="GO:0046872">
    <property type="term" value="F:metal ion binding"/>
    <property type="evidence" value="ECO:0007669"/>
    <property type="project" value="UniProtKB-UniRule"/>
</dbReference>